<dbReference type="GO" id="GO:0005524">
    <property type="term" value="F:ATP binding"/>
    <property type="evidence" value="ECO:0007669"/>
    <property type="project" value="UniProtKB-KW"/>
</dbReference>
<evidence type="ECO:0000259" key="11">
    <source>
        <dbReference type="PROSITE" id="PS50109"/>
    </source>
</evidence>
<keyword evidence="5" id="KW-0547">Nucleotide-binding</keyword>
<dbReference type="SMART" id="SM00387">
    <property type="entry name" value="HATPase_c"/>
    <property type="match status" value="1"/>
</dbReference>
<evidence type="ECO:0000256" key="5">
    <source>
        <dbReference type="ARBA" id="ARBA00022741"/>
    </source>
</evidence>
<dbReference type="Proteomes" id="UP000054408">
    <property type="component" value="Unassembled WGS sequence"/>
</dbReference>
<evidence type="ECO:0000256" key="7">
    <source>
        <dbReference type="ARBA" id="ARBA00022840"/>
    </source>
</evidence>
<dbReference type="InterPro" id="IPR001789">
    <property type="entry name" value="Sig_transdc_resp-reg_receiver"/>
</dbReference>
<dbReference type="SUPFAM" id="SSF55874">
    <property type="entry name" value="ATPase domain of HSP90 chaperone/DNA topoisomerase II/histidine kinase"/>
    <property type="match status" value="1"/>
</dbReference>
<dbReference type="Pfam" id="PF00072">
    <property type="entry name" value="Response_reg"/>
    <property type="match status" value="1"/>
</dbReference>
<proteinExistence type="predicted"/>
<gene>
    <name evidence="14" type="ORF">AMSG_10085</name>
</gene>
<feature type="domain" description="Response regulatory" evidence="12">
    <location>
        <begin position="980"/>
        <end position="1098"/>
    </location>
</feature>
<dbReference type="AlphaFoldDB" id="A0A0L0DPY1"/>
<evidence type="ECO:0000259" key="13">
    <source>
        <dbReference type="PROSITE" id="PS50112"/>
    </source>
</evidence>
<dbReference type="PANTHER" id="PTHR43047:SF66">
    <property type="entry name" value="HISKA"/>
    <property type="match status" value="1"/>
</dbReference>
<dbReference type="CDD" id="cd00082">
    <property type="entry name" value="HisKA"/>
    <property type="match status" value="1"/>
</dbReference>
<evidence type="ECO:0000256" key="6">
    <source>
        <dbReference type="ARBA" id="ARBA00022777"/>
    </source>
</evidence>
<organism evidence="14 15">
    <name type="scientific">Thecamonas trahens ATCC 50062</name>
    <dbReference type="NCBI Taxonomy" id="461836"/>
    <lineage>
        <taxon>Eukaryota</taxon>
        <taxon>Apusozoa</taxon>
        <taxon>Apusomonadida</taxon>
        <taxon>Apusomonadidae</taxon>
        <taxon>Thecamonas</taxon>
    </lineage>
</organism>
<protein>
    <recommendedName>
        <fullName evidence="2">histidine kinase</fullName>
        <ecNumber evidence="2">2.7.13.3</ecNumber>
    </recommendedName>
</protein>
<keyword evidence="6" id="KW-0418">Kinase</keyword>
<evidence type="ECO:0000256" key="10">
    <source>
        <dbReference type="SAM" id="Coils"/>
    </source>
</evidence>
<dbReference type="SUPFAM" id="SSF47384">
    <property type="entry name" value="Homodimeric domain of signal transducing histidine kinase"/>
    <property type="match status" value="1"/>
</dbReference>
<dbReference type="PROSITE" id="PS50110">
    <property type="entry name" value="RESPONSE_REGULATORY"/>
    <property type="match status" value="2"/>
</dbReference>
<dbReference type="SMART" id="SM00091">
    <property type="entry name" value="PAS"/>
    <property type="match status" value="2"/>
</dbReference>
<dbReference type="RefSeq" id="XP_013753672.1">
    <property type="nucleotide sequence ID" value="XM_013898218.1"/>
</dbReference>
<dbReference type="Gene3D" id="3.30.450.20">
    <property type="entry name" value="PAS domain"/>
    <property type="match status" value="2"/>
</dbReference>
<dbReference type="SUPFAM" id="SSF52172">
    <property type="entry name" value="CheY-like"/>
    <property type="match status" value="2"/>
</dbReference>
<feature type="domain" description="Response regulatory" evidence="12">
    <location>
        <begin position="610"/>
        <end position="740"/>
    </location>
</feature>
<evidence type="ECO:0000256" key="1">
    <source>
        <dbReference type="ARBA" id="ARBA00000085"/>
    </source>
</evidence>
<dbReference type="InterPro" id="IPR003594">
    <property type="entry name" value="HATPase_dom"/>
</dbReference>
<dbReference type="GeneID" id="25568399"/>
<feature type="modified residue" description="4-aspartylphosphate" evidence="9">
    <location>
        <position position="666"/>
    </location>
</feature>
<dbReference type="PRINTS" id="PR00344">
    <property type="entry name" value="BCTRLSENSOR"/>
</dbReference>
<dbReference type="Pfam" id="PF00512">
    <property type="entry name" value="HisKA"/>
    <property type="match status" value="1"/>
</dbReference>
<dbReference type="Pfam" id="PF02518">
    <property type="entry name" value="HATPase_c"/>
    <property type="match status" value="1"/>
</dbReference>
<dbReference type="EC" id="2.7.13.3" evidence="2"/>
<comment type="catalytic activity">
    <reaction evidence="1">
        <text>ATP + protein L-histidine = ADP + protein N-phospho-L-histidine.</text>
        <dbReference type="EC" id="2.7.13.3"/>
    </reaction>
</comment>
<evidence type="ECO:0000256" key="8">
    <source>
        <dbReference type="ARBA" id="ARBA00023012"/>
    </source>
</evidence>
<dbReference type="Gene3D" id="1.10.287.130">
    <property type="match status" value="1"/>
</dbReference>
<dbReference type="InterPro" id="IPR004358">
    <property type="entry name" value="Sig_transdc_His_kin-like_C"/>
</dbReference>
<dbReference type="InterPro" id="IPR036097">
    <property type="entry name" value="HisK_dim/P_sf"/>
</dbReference>
<dbReference type="InterPro" id="IPR005467">
    <property type="entry name" value="His_kinase_dom"/>
</dbReference>
<feature type="modified residue" description="4-aspartylphosphate" evidence="9">
    <location>
        <position position="1037"/>
    </location>
</feature>
<dbReference type="OrthoDB" id="60033at2759"/>
<dbReference type="Pfam" id="PF08447">
    <property type="entry name" value="PAS_3"/>
    <property type="match status" value="1"/>
</dbReference>
<dbReference type="Gene3D" id="3.30.565.10">
    <property type="entry name" value="Histidine kinase-like ATPase, C-terminal domain"/>
    <property type="match status" value="1"/>
</dbReference>
<dbReference type="InterPro" id="IPR011006">
    <property type="entry name" value="CheY-like_superfamily"/>
</dbReference>
<dbReference type="SUPFAM" id="SSF55785">
    <property type="entry name" value="PYP-like sensor domain (PAS domain)"/>
    <property type="match status" value="2"/>
</dbReference>
<dbReference type="PROSITE" id="PS50112">
    <property type="entry name" value="PAS"/>
    <property type="match status" value="1"/>
</dbReference>
<evidence type="ECO:0000256" key="3">
    <source>
        <dbReference type="ARBA" id="ARBA00022553"/>
    </source>
</evidence>
<dbReference type="CDD" id="cd17546">
    <property type="entry name" value="REC_hyHK_CKI1_RcsC-like"/>
    <property type="match status" value="1"/>
</dbReference>
<dbReference type="InterPro" id="IPR003661">
    <property type="entry name" value="HisK_dim/P_dom"/>
</dbReference>
<dbReference type="eggNOG" id="KOG0519">
    <property type="taxonomic scope" value="Eukaryota"/>
</dbReference>
<dbReference type="InterPro" id="IPR000014">
    <property type="entry name" value="PAS"/>
</dbReference>
<keyword evidence="7" id="KW-0067">ATP-binding</keyword>
<keyword evidence="10" id="KW-0175">Coiled coil</keyword>
<reference evidence="14 15" key="1">
    <citation type="submission" date="2010-05" db="EMBL/GenBank/DDBJ databases">
        <title>The Genome Sequence of Thecamonas trahens ATCC 50062.</title>
        <authorList>
            <consortium name="The Broad Institute Genome Sequencing Platform"/>
            <person name="Russ C."/>
            <person name="Cuomo C."/>
            <person name="Shea T."/>
            <person name="Young S.K."/>
            <person name="Zeng Q."/>
            <person name="Koehrsen M."/>
            <person name="Haas B."/>
            <person name="Borodovsky M."/>
            <person name="Guigo R."/>
            <person name="Alvarado L."/>
            <person name="Berlin A."/>
            <person name="Bochicchio J."/>
            <person name="Borenstein D."/>
            <person name="Chapman S."/>
            <person name="Chen Z."/>
            <person name="Freedman E."/>
            <person name="Gellesch M."/>
            <person name="Goldberg J."/>
            <person name="Griggs A."/>
            <person name="Gujja S."/>
            <person name="Heilman E."/>
            <person name="Heiman D."/>
            <person name="Hepburn T."/>
            <person name="Howarth C."/>
            <person name="Jen D."/>
            <person name="Larson L."/>
            <person name="Mehta T."/>
            <person name="Park D."/>
            <person name="Pearson M."/>
            <person name="Roberts A."/>
            <person name="Saif S."/>
            <person name="Shenoy N."/>
            <person name="Sisk P."/>
            <person name="Stolte C."/>
            <person name="Sykes S."/>
            <person name="Thomson T."/>
            <person name="Walk T."/>
            <person name="White J."/>
            <person name="Yandava C."/>
            <person name="Burger G."/>
            <person name="Gray M.W."/>
            <person name="Holland P.W.H."/>
            <person name="King N."/>
            <person name="Lang F.B.F."/>
            <person name="Roger A.J."/>
            <person name="Ruiz-Trillo I."/>
            <person name="Lander E."/>
            <person name="Nusbaum C."/>
        </authorList>
    </citation>
    <scope>NUCLEOTIDE SEQUENCE [LARGE SCALE GENOMIC DNA]</scope>
    <source>
        <strain evidence="14 15">ATCC 50062</strain>
    </source>
</reference>
<evidence type="ECO:0000256" key="4">
    <source>
        <dbReference type="ARBA" id="ARBA00022679"/>
    </source>
</evidence>
<feature type="coiled-coil region" evidence="10">
    <location>
        <begin position="318"/>
        <end position="345"/>
    </location>
</feature>
<dbReference type="InterPro" id="IPR036890">
    <property type="entry name" value="HATPase_C_sf"/>
</dbReference>
<evidence type="ECO:0000313" key="15">
    <source>
        <dbReference type="Proteomes" id="UP000054408"/>
    </source>
</evidence>
<dbReference type="SMART" id="SM00388">
    <property type="entry name" value="HisKA"/>
    <property type="match status" value="1"/>
</dbReference>
<dbReference type="InterPro" id="IPR013655">
    <property type="entry name" value="PAS_fold_3"/>
</dbReference>
<dbReference type="PANTHER" id="PTHR43047">
    <property type="entry name" value="TWO-COMPONENT HISTIDINE PROTEIN KINASE"/>
    <property type="match status" value="1"/>
</dbReference>
<evidence type="ECO:0000256" key="2">
    <source>
        <dbReference type="ARBA" id="ARBA00012438"/>
    </source>
</evidence>
<sequence length="1218" mass="129413">MVVQVEAVAAYLAQHPEPQGEAGRLVVASDFGPVSFSVMAVEAEKLLLMGSCTYEALKDAPLLNFFTKSLDMLCLADQKGYFVRINPVWASVLGYTEEQLYANPYISFIHPDDRAPTIEAASGLAHGVKVVSFVNRYRCKDGSYRTFRWSSSADSRYLYAVARDVTEHYEREQQLRESEQHLREVLQATGNSHVTTDASGVITSCNPMTLRHFGRTDESEMCGELLGIFLPALGIVWDVVLDAMVSNSTATFDALVSAQRDQPGMRGLTLEVKDGAATVRNVTAANVDDAPGQMVDVTIDKTLAGFGVLNVSYSVAIVDVSERHRANLEAAARQKTEELLKTKAQFLANMSHELRTPMNGILGMTSLMLSSSLSERQRSYLEVIHRSASSLLTIVEDVLTFSRANAGALTLDYAPFSLRTAIDDIAVIISAGVLSSSVDFVVDLAPDLPARLFSDAGRIRQVVMNVLSNAVKFTSKGTVTLRLSSAPVDADSINLPNYTPAHDDDDSGVASDAPAVRPEPMRLEIKTVLERLFVPFMQADTSITRQYGGTGLGLAIVKEIVDLFAGRIKVESQEGSGTTVDISMVVGVLPGESTLAEVSMPDLTLLRKQKIMCVDDNRANLRVLSGFLCDQGRCPDVTLLDSPFEALKAIKAAARTDSPYKVLLLDGHMPLFSGPELLAALARDNHRPLRDMCVVLSVSGDVGDDSRALIDTALTQGMYFHEFPKPLQAIPFLNALATLVGMAAAPSSSGASQTPASILLGTPTPADAADPIPLGPQVTLPRRAKVLPNVSVSESPEEADDAADRLGDACPSSTPPLVVTSQLFEAIDKLGTRVLAGINVLIIHPDDEMLLSLEAALEAAGTGAVDCAANTAAGILALARRPPAATLILIDVNDPSARSLRSLLAATPISNDQAYVVGLAGDDTSAGLGPLGSQGSPFRAILQQPISDEELVDSAYDTVVHYHISLLSSALQTTALSDLSVMVVEDLEVNRMVLTAILESLRIDAISVAVDGADMLDSLEAAAADGGSGLPDVILLDCHMPVMDGFTASRKWRAREAADGSGARLPICAQLALAAGMDAVATKPISPLDIRAFVVAFLPRVLDDLPGPTETWALPPEVVDMLELVLSNITGVVRAELDTAATCLVLLGHRRVAGMLLLAWEMANGTTTNVAHSFVTRYLAELSQAITAAAASPVGLMPTVTTSGSTSPADSPVTSPLL</sequence>
<evidence type="ECO:0000313" key="14">
    <source>
        <dbReference type="EMBL" id="KNC54369.1"/>
    </source>
</evidence>
<dbReference type="GO" id="GO:0000155">
    <property type="term" value="F:phosphorelay sensor kinase activity"/>
    <property type="evidence" value="ECO:0007669"/>
    <property type="project" value="InterPro"/>
</dbReference>
<evidence type="ECO:0000256" key="9">
    <source>
        <dbReference type="PROSITE-ProRule" id="PRU00169"/>
    </source>
</evidence>
<evidence type="ECO:0000259" key="12">
    <source>
        <dbReference type="PROSITE" id="PS50110"/>
    </source>
</evidence>
<name>A0A0L0DPY1_THETB</name>
<keyword evidence="8" id="KW-0902">Two-component regulatory system</keyword>
<dbReference type="EMBL" id="GL349489">
    <property type="protein sequence ID" value="KNC54369.1"/>
    <property type="molecule type" value="Genomic_DNA"/>
</dbReference>
<keyword evidence="15" id="KW-1185">Reference proteome</keyword>
<dbReference type="SMART" id="SM00448">
    <property type="entry name" value="REC"/>
    <property type="match status" value="2"/>
</dbReference>
<keyword evidence="4" id="KW-0808">Transferase</keyword>
<accession>A0A0L0DPY1</accession>
<dbReference type="FunFam" id="1.10.287.130:FF:000002">
    <property type="entry name" value="Two-component osmosensing histidine kinase"/>
    <property type="match status" value="1"/>
</dbReference>
<feature type="domain" description="Histidine kinase" evidence="11">
    <location>
        <begin position="349"/>
        <end position="588"/>
    </location>
</feature>
<dbReference type="InterPro" id="IPR035965">
    <property type="entry name" value="PAS-like_dom_sf"/>
</dbReference>
<dbReference type="NCBIfam" id="TIGR00229">
    <property type="entry name" value="sensory_box"/>
    <property type="match status" value="1"/>
</dbReference>
<keyword evidence="3 9" id="KW-0597">Phosphoprotein</keyword>
<dbReference type="STRING" id="461836.A0A0L0DPY1"/>
<feature type="domain" description="PAS" evidence="13">
    <location>
        <begin position="77"/>
        <end position="114"/>
    </location>
</feature>
<dbReference type="PROSITE" id="PS50109">
    <property type="entry name" value="HIS_KIN"/>
    <property type="match status" value="1"/>
</dbReference>
<dbReference type="Gene3D" id="3.40.50.2300">
    <property type="match status" value="2"/>
</dbReference>
<dbReference type="CDD" id="cd00130">
    <property type="entry name" value="PAS"/>
    <property type="match status" value="1"/>
</dbReference>